<proteinExistence type="predicted"/>
<dbReference type="Proteomes" id="UP001595998">
    <property type="component" value="Unassembled WGS sequence"/>
</dbReference>
<sequence>MTDDTSGPLGGEETTQDRRTETVRRWKPIVLAGLAGAVTVTVLNEGVRRTLPHAPRMEVIGERALAGTLNAVGIEPPRGEALYGWTMLADLVSNSLYYGLVAVAGPGQAWPVGGALGLAAGLGAVVLPRPLGLGTQPGSRAPRTPMLTAAWYLAGGLAAAATYRHLTSQAPEPDPLTDRHL</sequence>
<accession>A0ABV8XMT9</accession>
<name>A0ABV8XMT9_9DEIO</name>
<feature type="region of interest" description="Disordered" evidence="1">
    <location>
        <begin position="1"/>
        <end position="21"/>
    </location>
</feature>
<evidence type="ECO:0000313" key="2">
    <source>
        <dbReference type="EMBL" id="MFC4425550.1"/>
    </source>
</evidence>
<comment type="caution">
    <text evidence="2">The sequence shown here is derived from an EMBL/GenBank/DDBJ whole genome shotgun (WGS) entry which is preliminary data.</text>
</comment>
<evidence type="ECO:0000313" key="3">
    <source>
        <dbReference type="Proteomes" id="UP001595998"/>
    </source>
</evidence>
<dbReference type="RefSeq" id="WP_380037050.1">
    <property type="nucleotide sequence ID" value="NZ_JBHSEH010000005.1"/>
</dbReference>
<dbReference type="EMBL" id="JBHSEH010000005">
    <property type="protein sequence ID" value="MFC4425550.1"/>
    <property type="molecule type" value="Genomic_DNA"/>
</dbReference>
<gene>
    <name evidence="2" type="ORF">ACFOZ9_04940</name>
</gene>
<protein>
    <submittedName>
        <fullName evidence="2">Uncharacterized protein</fullName>
    </submittedName>
</protein>
<keyword evidence="3" id="KW-1185">Reference proteome</keyword>
<evidence type="ECO:0000256" key="1">
    <source>
        <dbReference type="SAM" id="MobiDB-lite"/>
    </source>
</evidence>
<organism evidence="2 3">
    <name type="scientific">Deinococcus navajonensis</name>
    <dbReference type="NCBI Taxonomy" id="309884"/>
    <lineage>
        <taxon>Bacteria</taxon>
        <taxon>Thermotogati</taxon>
        <taxon>Deinococcota</taxon>
        <taxon>Deinococci</taxon>
        <taxon>Deinococcales</taxon>
        <taxon>Deinococcaceae</taxon>
        <taxon>Deinococcus</taxon>
    </lineage>
</organism>
<reference evidence="3" key="1">
    <citation type="journal article" date="2019" name="Int. J. Syst. Evol. Microbiol.">
        <title>The Global Catalogue of Microorganisms (GCM) 10K type strain sequencing project: providing services to taxonomists for standard genome sequencing and annotation.</title>
        <authorList>
            <consortium name="The Broad Institute Genomics Platform"/>
            <consortium name="The Broad Institute Genome Sequencing Center for Infectious Disease"/>
            <person name="Wu L."/>
            <person name="Ma J."/>
        </authorList>
    </citation>
    <scope>NUCLEOTIDE SEQUENCE [LARGE SCALE GENOMIC DNA]</scope>
    <source>
        <strain evidence="3">CCUG 56029</strain>
    </source>
</reference>